<gene>
    <name evidence="2" type="ORF">PCASD_22320</name>
</gene>
<accession>A0A2N5TW33</accession>
<dbReference type="EMBL" id="PGCI01000322">
    <property type="protein sequence ID" value="PLW29687.1"/>
    <property type="molecule type" value="Genomic_DNA"/>
</dbReference>
<sequence length="60" mass="6546">MSSTSSLKHHLLSPFMIAPRNDPRGLGSSDPTPLSSNYPPSTTYLLFPSHLPDFLASHSH</sequence>
<evidence type="ECO:0000313" key="3">
    <source>
        <dbReference type="Proteomes" id="UP000235392"/>
    </source>
</evidence>
<dbReference type="Proteomes" id="UP000235392">
    <property type="component" value="Unassembled WGS sequence"/>
</dbReference>
<evidence type="ECO:0000256" key="1">
    <source>
        <dbReference type="SAM" id="MobiDB-lite"/>
    </source>
</evidence>
<dbReference type="AlphaFoldDB" id="A0A2N5TW33"/>
<reference evidence="2 3" key="1">
    <citation type="submission" date="2017-11" db="EMBL/GenBank/DDBJ databases">
        <title>De novo assembly and phasing of dikaryotic genomes from two isolates of Puccinia coronata f. sp. avenae, the causal agent of oat crown rust.</title>
        <authorList>
            <person name="Miller M.E."/>
            <person name="Zhang Y."/>
            <person name="Omidvar V."/>
            <person name="Sperschneider J."/>
            <person name="Schwessinger B."/>
            <person name="Raley C."/>
            <person name="Palmer J.M."/>
            <person name="Garnica D."/>
            <person name="Upadhyaya N."/>
            <person name="Rathjen J."/>
            <person name="Taylor J.M."/>
            <person name="Park R.F."/>
            <person name="Dodds P.N."/>
            <person name="Hirsch C.D."/>
            <person name="Kianian S.F."/>
            <person name="Figueroa M."/>
        </authorList>
    </citation>
    <scope>NUCLEOTIDE SEQUENCE [LARGE SCALE GENOMIC DNA]</scope>
    <source>
        <strain evidence="2">12SD80</strain>
    </source>
</reference>
<protein>
    <submittedName>
        <fullName evidence="2">Uncharacterized protein</fullName>
    </submittedName>
</protein>
<organism evidence="2 3">
    <name type="scientific">Puccinia coronata f. sp. avenae</name>
    <dbReference type="NCBI Taxonomy" id="200324"/>
    <lineage>
        <taxon>Eukaryota</taxon>
        <taxon>Fungi</taxon>
        <taxon>Dikarya</taxon>
        <taxon>Basidiomycota</taxon>
        <taxon>Pucciniomycotina</taxon>
        <taxon>Pucciniomycetes</taxon>
        <taxon>Pucciniales</taxon>
        <taxon>Pucciniaceae</taxon>
        <taxon>Puccinia</taxon>
    </lineage>
</organism>
<proteinExistence type="predicted"/>
<evidence type="ECO:0000313" key="2">
    <source>
        <dbReference type="EMBL" id="PLW29687.1"/>
    </source>
</evidence>
<comment type="caution">
    <text evidence="2">The sequence shown here is derived from an EMBL/GenBank/DDBJ whole genome shotgun (WGS) entry which is preliminary data.</text>
</comment>
<name>A0A2N5TW33_9BASI</name>
<feature type="region of interest" description="Disordered" evidence="1">
    <location>
        <begin position="14"/>
        <end position="37"/>
    </location>
</feature>